<name>A0ABD2NMD2_9CUCU</name>
<keyword evidence="2" id="KW-1185">Reference proteome</keyword>
<accession>A0ABD2NMD2</accession>
<dbReference type="Proteomes" id="UP001516400">
    <property type="component" value="Unassembled WGS sequence"/>
</dbReference>
<protein>
    <submittedName>
        <fullName evidence="1">Uncharacterized protein</fullName>
    </submittedName>
</protein>
<evidence type="ECO:0000313" key="2">
    <source>
        <dbReference type="Proteomes" id="UP001516400"/>
    </source>
</evidence>
<sequence>MITNTAMNPDLGCVCTAQKAINEHQHERNEDIQETVETLFPRNGGVGTLGQIEYSRLARIGGSDEIPELDRAELREGHKVIEKEQGPRPRWNNSGSVRVVG</sequence>
<gene>
    <name evidence="1" type="ORF">HHI36_017200</name>
</gene>
<dbReference type="AlphaFoldDB" id="A0ABD2NMD2"/>
<evidence type="ECO:0000313" key="1">
    <source>
        <dbReference type="EMBL" id="KAL3279694.1"/>
    </source>
</evidence>
<proteinExistence type="predicted"/>
<reference evidence="1 2" key="1">
    <citation type="journal article" date="2021" name="BMC Biol.">
        <title>Horizontally acquired antibacterial genes associated with adaptive radiation of ladybird beetles.</title>
        <authorList>
            <person name="Li H.S."/>
            <person name="Tang X.F."/>
            <person name="Huang Y.H."/>
            <person name="Xu Z.Y."/>
            <person name="Chen M.L."/>
            <person name="Du X.Y."/>
            <person name="Qiu B.Y."/>
            <person name="Chen P.T."/>
            <person name="Zhang W."/>
            <person name="Slipinski A."/>
            <person name="Escalona H.E."/>
            <person name="Waterhouse R.M."/>
            <person name="Zwick A."/>
            <person name="Pang H."/>
        </authorList>
    </citation>
    <scope>NUCLEOTIDE SEQUENCE [LARGE SCALE GENOMIC DNA]</scope>
    <source>
        <strain evidence="1">SYSU2018</strain>
    </source>
</reference>
<dbReference type="EMBL" id="JABFTP020000124">
    <property type="protein sequence ID" value="KAL3279694.1"/>
    <property type="molecule type" value="Genomic_DNA"/>
</dbReference>
<organism evidence="1 2">
    <name type="scientific">Cryptolaemus montrouzieri</name>
    <dbReference type="NCBI Taxonomy" id="559131"/>
    <lineage>
        <taxon>Eukaryota</taxon>
        <taxon>Metazoa</taxon>
        <taxon>Ecdysozoa</taxon>
        <taxon>Arthropoda</taxon>
        <taxon>Hexapoda</taxon>
        <taxon>Insecta</taxon>
        <taxon>Pterygota</taxon>
        <taxon>Neoptera</taxon>
        <taxon>Endopterygota</taxon>
        <taxon>Coleoptera</taxon>
        <taxon>Polyphaga</taxon>
        <taxon>Cucujiformia</taxon>
        <taxon>Coccinelloidea</taxon>
        <taxon>Coccinellidae</taxon>
        <taxon>Scymninae</taxon>
        <taxon>Scymnini</taxon>
        <taxon>Cryptolaemus</taxon>
    </lineage>
</organism>
<comment type="caution">
    <text evidence="1">The sequence shown here is derived from an EMBL/GenBank/DDBJ whole genome shotgun (WGS) entry which is preliminary data.</text>
</comment>